<proteinExistence type="predicted"/>
<sequence>MDSFSYHTRILITCNYIFNVASTLCGALTVLVILGAMFIDRRAMDRLSIRFTLAIAALDAVKALTILFYTEFHEDGPACTFISLFLHWQTLFYLFLNVCISLNLQLVFIHGLLLGKPFEVFMWIAALSMSTILMLIGLTTGKYGMDQEINQCEIRDPFSTHSLVVLWTTFLFWALLACAYCFVVVVWTIINLILKISALKTLPSGVSRRRHQEVMDANAKIQQKIRQLIWRIALYCIIPVLTQSGYLALRVISTYALDAPLPLFYISCIGSSLPGILNFLALLIDPALKDALKTVIAKAYANNYFPEKDGSNPAIPKEFDYGSQHELTDVKKQPSIIDPASDKIIPQEMMPIDSTLPFQDPWENEFAGESPTAFIEEDHISEITLYSYTKRL</sequence>
<keyword evidence="2" id="KW-1185">Reference proteome</keyword>
<reference evidence="1" key="1">
    <citation type="submission" date="2022-04" db="EMBL/GenBank/DDBJ databases">
        <title>Genome of the entomopathogenic fungus Entomophthora muscae.</title>
        <authorList>
            <person name="Elya C."/>
            <person name="Lovett B.R."/>
            <person name="Lee E."/>
            <person name="Macias A.M."/>
            <person name="Hajek A.E."/>
            <person name="De Bivort B.L."/>
            <person name="Kasson M.T."/>
            <person name="De Fine Licht H.H."/>
            <person name="Stajich J.E."/>
        </authorList>
    </citation>
    <scope>NUCLEOTIDE SEQUENCE</scope>
    <source>
        <strain evidence="1">Berkeley</strain>
    </source>
</reference>
<dbReference type="Proteomes" id="UP001165960">
    <property type="component" value="Unassembled WGS sequence"/>
</dbReference>
<evidence type="ECO:0000313" key="2">
    <source>
        <dbReference type="Proteomes" id="UP001165960"/>
    </source>
</evidence>
<gene>
    <name evidence="1" type="ORF">DSO57_1005206</name>
</gene>
<dbReference type="EMBL" id="QTSX02003564">
    <property type="protein sequence ID" value="KAJ9070678.1"/>
    <property type="molecule type" value="Genomic_DNA"/>
</dbReference>
<comment type="caution">
    <text evidence="1">The sequence shown here is derived from an EMBL/GenBank/DDBJ whole genome shotgun (WGS) entry which is preliminary data.</text>
</comment>
<protein>
    <submittedName>
        <fullName evidence="1">Uncharacterized protein</fullName>
    </submittedName>
</protein>
<organism evidence="1 2">
    <name type="scientific">Entomophthora muscae</name>
    <dbReference type="NCBI Taxonomy" id="34485"/>
    <lineage>
        <taxon>Eukaryota</taxon>
        <taxon>Fungi</taxon>
        <taxon>Fungi incertae sedis</taxon>
        <taxon>Zoopagomycota</taxon>
        <taxon>Entomophthoromycotina</taxon>
        <taxon>Entomophthoromycetes</taxon>
        <taxon>Entomophthorales</taxon>
        <taxon>Entomophthoraceae</taxon>
        <taxon>Entomophthora</taxon>
    </lineage>
</organism>
<name>A0ACC2T7T0_9FUNG</name>
<accession>A0ACC2T7T0</accession>
<evidence type="ECO:0000313" key="1">
    <source>
        <dbReference type="EMBL" id="KAJ9070678.1"/>
    </source>
</evidence>